<dbReference type="InterPro" id="IPR001646">
    <property type="entry name" value="5peptide_repeat"/>
</dbReference>
<dbReference type="Pfam" id="PF13599">
    <property type="entry name" value="Pentapeptide_4"/>
    <property type="match status" value="1"/>
</dbReference>
<dbReference type="InterPro" id="IPR011333">
    <property type="entry name" value="SKP1/BTB/POZ_sf"/>
</dbReference>
<sequence length="262" mass="29697">MTENSNSTSLVRLNVGGKKFSTYMDTLTQREPNSLFGAMFSGRNTLCQDDKGYVFIDRNGEYFGYILDWLRDDDVPTLEDFKYSKLLKEAQYFQLQGLIDGIHVVLDNKKEKKLGADLTRTDIIKYTLYHDSTHEKLKFQGVNLSGLDLSGLNLSNMDFSYACMRNVCFSNANISNSRFDNVDARGANFNKANLKESSFWGANLQGASAVGVEFSPSSIPFHGATHEPELMNQVVWNRDEGREINFQTSLQTRNRTLRRCTG</sequence>
<comment type="caution">
    <text evidence="3">The sequence shown here is derived from an EMBL/GenBank/DDBJ whole genome shotgun (WGS) entry which is preliminary data.</text>
</comment>
<evidence type="ECO:0000313" key="3">
    <source>
        <dbReference type="EMBL" id="KAK9941075.1"/>
    </source>
</evidence>
<gene>
    <name evidence="3" type="ORF">M0R45_017703</name>
</gene>
<proteinExistence type="predicted"/>
<dbReference type="EMBL" id="JBEDUW010000003">
    <property type="protein sequence ID" value="KAK9941075.1"/>
    <property type="molecule type" value="Genomic_DNA"/>
</dbReference>
<dbReference type="InterPro" id="IPR003131">
    <property type="entry name" value="T1-type_BTB"/>
</dbReference>
<dbReference type="SUPFAM" id="SSF141571">
    <property type="entry name" value="Pentapeptide repeat-like"/>
    <property type="match status" value="1"/>
</dbReference>
<dbReference type="Proteomes" id="UP001457282">
    <property type="component" value="Unassembled WGS sequence"/>
</dbReference>
<name>A0AAW1XWI0_RUBAR</name>
<feature type="domain" description="BTB" evidence="2">
    <location>
        <begin position="9"/>
        <end position="110"/>
    </location>
</feature>
<dbReference type="SMART" id="SM00225">
    <property type="entry name" value="BTB"/>
    <property type="match status" value="1"/>
</dbReference>
<reference evidence="3 4" key="1">
    <citation type="journal article" date="2023" name="G3 (Bethesda)">
        <title>A chromosome-length genome assembly and annotation of blackberry (Rubus argutus, cv. 'Hillquist').</title>
        <authorList>
            <person name="Bruna T."/>
            <person name="Aryal R."/>
            <person name="Dudchenko O."/>
            <person name="Sargent D.J."/>
            <person name="Mead D."/>
            <person name="Buti M."/>
            <person name="Cavallini A."/>
            <person name="Hytonen T."/>
            <person name="Andres J."/>
            <person name="Pham M."/>
            <person name="Weisz D."/>
            <person name="Mascagni F."/>
            <person name="Usai G."/>
            <person name="Natali L."/>
            <person name="Bassil N."/>
            <person name="Fernandez G.E."/>
            <person name="Lomsadze A."/>
            <person name="Armour M."/>
            <person name="Olukolu B."/>
            <person name="Poorten T."/>
            <person name="Britton C."/>
            <person name="Davik J."/>
            <person name="Ashrafi H."/>
            <person name="Aiden E.L."/>
            <person name="Borodovsky M."/>
            <person name="Worthington M."/>
        </authorList>
    </citation>
    <scope>NUCLEOTIDE SEQUENCE [LARGE SCALE GENOMIC DNA]</scope>
    <source>
        <strain evidence="3">PI 553951</strain>
    </source>
</reference>
<dbReference type="AlphaFoldDB" id="A0AAW1XWI0"/>
<dbReference type="InterPro" id="IPR051082">
    <property type="entry name" value="Pentapeptide-BTB/POZ_domain"/>
</dbReference>
<evidence type="ECO:0000313" key="4">
    <source>
        <dbReference type="Proteomes" id="UP001457282"/>
    </source>
</evidence>
<dbReference type="GO" id="GO:0051260">
    <property type="term" value="P:protein homooligomerization"/>
    <property type="evidence" value="ECO:0007669"/>
    <property type="project" value="InterPro"/>
</dbReference>
<dbReference type="PANTHER" id="PTHR14136:SF17">
    <property type="entry name" value="BTB_POZ DOMAIN-CONTAINING PROTEIN KCTD9"/>
    <property type="match status" value="1"/>
</dbReference>
<accession>A0AAW1XWI0</accession>
<protein>
    <recommendedName>
        <fullName evidence="2">BTB domain-containing protein</fullName>
    </recommendedName>
</protein>
<dbReference type="Pfam" id="PF02214">
    <property type="entry name" value="BTB_2"/>
    <property type="match status" value="1"/>
</dbReference>
<dbReference type="Gene3D" id="3.30.710.10">
    <property type="entry name" value="Potassium Channel Kv1.1, Chain A"/>
    <property type="match status" value="1"/>
</dbReference>
<organism evidence="3 4">
    <name type="scientific">Rubus argutus</name>
    <name type="common">Southern blackberry</name>
    <dbReference type="NCBI Taxonomy" id="59490"/>
    <lineage>
        <taxon>Eukaryota</taxon>
        <taxon>Viridiplantae</taxon>
        <taxon>Streptophyta</taxon>
        <taxon>Embryophyta</taxon>
        <taxon>Tracheophyta</taxon>
        <taxon>Spermatophyta</taxon>
        <taxon>Magnoliopsida</taxon>
        <taxon>eudicotyledons</taxon>
        <taxon>Gunneridae</taxon>
        <taxon>Pentapetalae</taxon>
        <taxon>rosids</taxon>
        <taxon>fabids</taxon>
        <taxon>Rosales</taxon>
        <taxon>Rosaceae</taxon>
        <taxon>Rosoideae</taxon>
        <taxon>Rosoideae incertae sedis</taxon>
        <taxon>Rubus</taxon>
    </lineage>
</organism>
<evidence type="ECO:0000259" key="2">
    <source>
        <dbReference type="SMART" id="SM00225"/>
    </source>
</evidence>
<comment type="pathway">
    <text evidence="1">Protein modification; protein ubiquitination.</text>
</comment>
<dbReference type="PANTHER" id="PTHR14136">
    <property type="entry name" value="BTB_POZ DOMAIN-CONTAINING PROTEIN KCTD9"/>
    <property type="match status" value="1"/>
</dbReference>
<dbReference type="SUPFAM" id="SSF54695">
    <property type="entry name" value="POZ domain"/>
    <property type="match status" value="1"/>
</dbReference>
<keyword evidence="4" id="KW-1185">Reference proteome</keyword>
<dbReference type="InterPro" id="IPR000210">
    <property type="entry name" value="BTB/POZ_dom"/>
</dbReference>
<dbReference type="Gene3D" id="2.160.20.80">
    <property type="entry name" value="E3 ubiquitin-protein ligase SopA"/>
    <property type="match status" value="1"/>
</dbReference>
<evidence type="ECO:0000256" key="1">
    <source>
        <dbReference type="ARBA" id="ARBA00004906"/>
    </source>
</evidence>